<dbReference type="InterPro" id="IPR037923">
    <property type="entry name" value="HTH-like"/>
</dbReference>
<dbReference type="eggNOG" id="COG2207">
    <property type="taxonomic scope" value="Bacteria"/>
</dbReference>
<dbReference type="eggNOG" id="COG1917">
    <property type="taxonomic scope" value="Bacteria"/>
</dbReference>
<dbReference type="HOGENOM" id="CLU_000445_88_3_9"/>
<dbReference type="GO" id="GO:0043565">
    <property type="term" value="F:sequence-specific DNA binding"/>
    <property type="evidence" value="ECO:0007669"/>
    <property type="project" value="InterPro"/>
</dbReference>
<dbReference type="Gene3D" id="2.60.120.10">
    <property type="entry name" value="Jelly Rolls"/>
    <property type="match status" value="1"/>
</dbReference>
<dbReference type="Gene3D" id="1.10.10.60">
    <property type="entry name" value="Homeodomain-like"/>
    <property type="match status" value="2"/>
</dbReference>
<feature type="domain" description="HTH araC/xylS-type" evidence="4">
    <location>
        <begin position="189"/>
        <end position="287"/>
    </location>
</feature>
<evidence type="ECO:0000256" key="1">
    <source>
        <dbReference type="ARBA" id="ARBA00023015"/>
    </source>
</evidence>
<dbReference type="InterPro" id="IPR018060">
    <property type="entry name" value="HTH_AraC"/>
</dbReference>
<evidence type="ECO:0000256" key="3">
    <source>
        <dbReference type="ARBA" id="ARBA00023163"/>
    </source>
</evidence>
<dbReference type="PANTHER" id="PTHR43280">
    <property type="entry name" value="ARAC-FAMILY TRANSCRIPTIONAL REGULATOR"/>
    <property type="match status" value="1"/>
</dbReference>
<dbReference type="InterPro" id="IPR014710">
    <property type="entry name" value="RmlC-like_jellyroll"/>
</dbReference>
<sequence length="292" mass="34036">MQNLFEKSDVLNAPVEAFYFDTRYDNFPIRPHWHYFMEIIYMLDGRAQINAGEESHLLFAGDMAIFHPKMVHAIYAVTSEPIHYAVLKFDINRLQLTSKYAPKMRILFQSAEGNPACPIYLSANSLIHVDIRSQILPCIHEIKEKDYGYDVILQAKLYILLSEIIRIWRKNGFDTSKLLPSNDEVDTIYTITEYMDAHCTEPIKVVDIAAKCNMSYSHFAKSFRAIYGQTCKDFLEYLRVCKAENYLLFTEYDLTYISQETGFCDCSHLIKAFKDVKGITPKQYRLQHKVTR</sequence>
<dbReference type="InterPro" id="IPR018062">
    <property type="entry name" value="HTH_AraC-typ_CS"/>
</dbReference>
<accession>A9KJU1</accession>
<evidence type="ECO:0000313" key="5">
    <source>
        <dbReference type="EMBL" id="ABX41096.1"/>
    </source>
</evidence>
<dbReference type="EMBL" id="CP000885">
    <property type="protein sequence ID" value="ABX41096.1"/>
    <property type="molecule type" value="Genomic_DNA"/>
</dbReference>
<dbReference type="RefSeq" id="WP_012198739.1">
    <property type="nucleotide sequence ID" value="NC_010001.1"/>
</dbReference>
<evidence type="ECO:0000313" key="6">
    <source>
        <dbReference type="Proteomes" id="UP000000370"/>
    </source>
</evidence>
<evidence type="ECO:0000259" key="4">
    <source>
        <dbReference type="PROSITE" id="PS01124"/>
    </source>
</evidence>
<evidence type="ECO:0000256" key="2">
    <source>
        <dbReference type="ARBA" id="ARBA00023125"/>
    </source>
</evidence>
<protein>
    <submittedName>
        <fullName evidence="5">Transcriptional regulator, AraC family</fullName>
    </submittedName>
</protein>
<dbReference type="STRING" id="357809.Cphy_0709"/>
<keyword evidence="1" id="KW-0805">Transcription regulation</keyword>
<dbReference type="AlphaFoldDB" id="A9KJU1"/>
<keyword evidence="3" id="KW-0804">Transcription</keyword>
<reference evidence="6" key="1">
    <citation type="submission" date="2007-11" db="EMBL/GenBank/DDBJ databases">
        <title>Complete genome sequence of Clostridium phytofermentans ISDg.</title>
        <authorList>
            <person name="Leschine S.B."/>
            <person name="Warnick T.A."/>
            <person name="Blanchard J.L."/>
            <person name="Schnell D.J."/>
            <person name="Petit E.L."/>
            <person name="LaTouf W.G."/>
            <person name="Copeland A."/>
            <person name="Lucas S."/>
            <person name="Lapidus A."/>
            <person name="Barry K."/>
            <person name="Glavina del Rio T."/>
            <person name="Dalin E."/>
            <person name="Tice H."/>
            <person name="Pitluck S."/>
            <person name="Kiss H."/>
            <person name="Brettin T."/>
            <person name="Bruce D."/>
            <person name="Detter J.C."/>
            <person name="Han C."/>
            <person name="Kuske C."/>
            <person name="Schmutz J."/>
            <person name="Larimer F."/>
            <person name="Land M."/>
            <person name="Hauser L."/>
            <person name="Kyrpides N."/>
            <person name="Kim E.A."/>
            <person name="Richardson P."/>
        </authorList>
    </citation>
    <scope>NUCLEOTIDE SEQUENCE [LARGE SCALE GENOMIC DNA]</scope>
    <source>
        <strain evidence="6">ATCC 700394 / DSM 18823 / ISDg</strain>
    </source>
</reference>
<organism evidence="5 6">
    <name type="scientific">Lachnoclostridium phytofermentans (strain ATCC 700394 / DSM 18823 / ISDg)</name>
    <name type="common">Clostridium phytofermentans</name>
    <dbReference type="NCBI Taxonomy" id="357809"/>
    <lineage>
        <taxon>Bacteria</taxon>
        <taxon>Bacillati</taxon>
        <taxon>Bacillota</taxon>
        <taxon>Clostridia</taxon>
        <taxon>Lachnospirales</taxon>
        <taxon>Lachnospiraceae</taxon>
    </lineage>
</organism>
<proteinExistence type="predicted"/>
<dbReference type="Pfam" id="PF02311">
    <property type="entry name" value="AraC_binding"/>
    <property type="match status" value="1"/>
</dbReference>
<keyword evidence="2" id="KW-0238">DNA-binding</keyword>
<name>A9KJU1_LACP7</name>
<dbReference type="OrthoDB" id="1650670at2"/>
<dbReference type="SUPFAM" id="SSF51215">
    <property type="entry name" value="Regulatory protein AraC"/>
    <property type="match status" value="1"/>
</dbReference>
<dbReference type="KEGG" id="cpy:Cphy_0709"/>
<dbReference type="PANTHER" id="PTHR43280:SF2">
    <property type="entry name" value="HTH-TYPE TRANSCRIPTIONAL REGULATOR EXSA"/>
    <property type="match status" value="1"/>
</dbReference>
<dbReference type="GO" id="GO:0003700">
    <property type="term" value="F:DNA-binding transcription factor activity"/>
    <property type="evidence" value="ECO:0007669"/>
    <property type="project" value="InterPro"/>
</dbReference>
<dbReference type="SMART" id="SM00342">
    <property type="entry name" value="HTH_ARAC"/>
    <property type="match status" value="1"/>
</dbReference>
<dbReference type="SUPFAM" id="SSF46689">
    <property type="entry name" value="Homeodomain-like"/>
    <property type="match status" value="2"/>
</dbReference>
<dbReference type="PROSITE" id="PS00041">
    <property type="entry name" value="HTH_ARAC_FAMILY_1"/>
    <property type="match status" value="1"/>
</dbReference>
<dbReference type="Proteomes" id="UP000000370">
    <property type="component" value="Chromosome"/>
</dbReference>
<dbReference type="PROSITE" id="PS01124">
    <property type="entry name" value="HTH_ARAC_FAMILY_2"/>
    <property type="match status" value="1"/>
</dbReference>
<gene>
    <name evidence="5" type="ordered locus">Cphy_0709</name>
</gene>
<dbReference type="InterPro" id="IPR003313">
    <property type="entry name" value="AraC-bd"/>
</dbReference>
<keyword evidence="6" id="KW-1185">Reference proteome</keyword>
<dbReference type="InterPro" id="IPR009057">
    <property type="entry name" value="Homeodomain-like_sf"/>
</dbReference>
<dbReference type="Pfam" id="PF12833">
    <property type="entry name" value="HTH_18"/>
    <property type="match status" value="1"/>
</dbReference>